<proteinExistence type="predicted"/>
<feature type="transmembrane region" description="Helical" evidence="1">
    <location>
        <begin position="20"/>
        <end position="38"/>
    </location>
</feature>
<comment type="caution">
    <text evidence="2">The sequence shown here is derived from an EMBL/GenBank/DDBJ whole genome shotgun (WGS) entry which is preliminary data.</text>
</comment>
<evidence type="ECO:0000313" key="3">
    <source>
        <dbReference type="Proteomes" id="UP000658225"/>
    </source>
</evidence>
<reference evidence="2" key="1">
    <citation type="submission" date="2020-10" db="EMBL/GenBank/DDBJ databases">
        <title>Genomic Encyclopedia of Type Strains, Phase IV (KMG-IV): sequencing the most valuable type-strain genomes for metagenomic binning, comparative biology and taxonomic classification.</title>
        <authorList>
            <person name="Goeker M."/>
        </authorList>
    </citation>
    <scope>NUCLEOTIDE SEQUENCE</scope>
    <source>
        <strain evidence="2">DSM 13886</strain>
    </source>
</reference>
<dbReference type="EMBL" id="JADBEL010000044">
    <property type="protein sequence ID" value="MBE1557007.1"/>
    <property type="molecule type" value="Genomic_DNA"/>
</dbReference>
<evidence type="ECO:0000256" key="1">
    <source>
        <dbReference type="SAM" id="Phobius"/>
    </source>
</evidence>
<keyword evidence="1" id="KW-0812">Transmembrane</keyword>
<keyword evidence="3" id="KW-1185">Reference proteome</keyword>
<accession>A0A927MQA6</accession>
<organism evidence="2 3">
    <name type="scientific">Sporosarcina limicola</name>
    <dbReference type="NCBI Taxonomy" id="34101"/>
    <lineage>
        <taxon>Bacteria</taxon>
        <taxon>Bacillati</taxon>
        <taxon>Bacillota</taxon>
        <taxon>Bacilli</taxon>
        <taxon>Bacillales</taxon>
        <taxon>Caryophanaceae</taxon>
        <taxon>Sporosarcina</taxon>
    </lineage>
</organism>
<gene>
    <name evidence="2" type="ORF">H4683_004133</name>
</gene>
<sequence length="41" mass="4893">MKGINNFFFGYEEISLYDSIWMYGSYALWTFIVGLIVLQVY</sequence>
<dbReference type="Proteomes" id="UP000658225">
    <property type="component" value="Unassembled WGS sequence"/>
</dbReference>
<name>A0A927MQA6_9BACL</name>
<protein>
    <submittedName>
        <fullName evidence="2">Uncharacterized protein</fullName>
    </submittedName>
</protein>
<dbReference type="RefSeq" id="WP_275403107.1">
    <property type="nucleotide sequence ID" value="NZ_JADBEL010000044.1"/>
</dbReference>
<keyword evidence="1" id="KW-0472">Membrane</keyword>
<dbReference type="AlphaFoldDB" id="A0A927MQA6"/>
<keyword evidence="1" id="KW-1133">Transmembrane helix</keyword>
<evidence type="ECO:0000313" key="2">
    <source>
        <dbReference type="EMBL" id="MBE1557007.1"/>
    </source>
</evidence>